<gene>
    <name evidence="1" type="ORF">ANANG_G00038510</name>
</gene>
<sequence length="102" mass="11148">SLTLALTSGCDHKNGIFIHGFKPLQGHLVTQLLNDIKSNLNTHIRSTLQYPNMKGDAQFLPGEGTAAAWSFGQPKGSRTTLLVSHRTLNSTALRTQLISRVH</sequence>
<keyword evidence="2" id="KW-1185">Reference proteome</keyword>
<name>A0A9D3S945_ANGAN</name>
<feature type="non-terminal residue" evidence="1">
    <location>
        <position position="102"/>
    </location>
</feature>
<dbReference type="AlphaFoldDB" id="A0A9D3S945"/>
<organism evidence="1 2">
    <name type="scientific">Anguilla anguilla</name>
    <name type="common">European freshwater eel</name>
    <name type="synonym">Muraena anguilla</name>
    <dbReference type="NCBI Taxonomy" id="7936"/>
    <lineage>
        <taxon>Eukaryota</taxon>
        <taxon>Metazoa</taxon>
        <taxon>Chordata</taxon>
        <taxon>Craniata</taxon>
        <taxon>Vertebrata</taxon>
        <taxon>Euteleostomi</taxon>
        <taxon>Actinopterygii</taxon>
        <taxon>Neopterygii</taxon>
        <taxon>Teleostei</taxon>
        <taxon>Anguilliformes</taxon>
        <taxon>Anguillidae</taxon>
        <taxon>Anguilla</taxon>
    </lineage>
</organism>
<comment type="caution">
    <text evidence="1">The sequence shown here is derived from an EMBL/GenBank/DDBJ whole genome shotgun (WGS) entry which is preliminary data.</text>
</comment>
<proteinExistence type="predicted"/>
<protein>
    <submittedName>
        <fullName evidence="1">Uncharacterized protein</fullName>
    </submittedName>
</protein>
<accession>A0A9D3S945</accession>
<reference evidence="1" key="1">
    <citation type="submission" date="2021-01" db="EMBL/GenBank/DDBJ databases">
        <title>A chromosome-scale assembly of European eel, Anguilla anguilla.</title>
        <authorList>
            <person name="Henkel C."/>
            <person name="Jong-Raadsen S.A."/>
            <person name="Dufour S."/>
            <person name="Weltzien F.-A."/>
            <person name="Palstra A.P."/>
            <person name="Pelster B."/>
            <person name="Spaink H.P."/>
            <person name="Van Den Thillart G.E."/>
            <person name="Jansen H."/>
            <person name="Zahm M."/>
            <person name="Klopp C."/>
            <person name="Cedric C."/>
            <person name="Louis A."/>
            <person name="Berthelot C."/>
            <person name="Parey E."/>
            <person name="Roest Crollius H."/>
            <person name="Montfort J."/>
            <person name="Robinson-Rechavi M."/>
            <person name="Bucao C."/>
            <person name="Bouchez O."/>
            <person name="Gislard M."/>
            <person name="Lluch J."/>
            <person name="Milhes M."/>
            <person name="Lampietro C."/>
            <person name="Lopez Roques C."/>
            <person name="Donnadieu C."/>
            <person name="Braasch I."/>
            <person name="Desvignes T."/>
            <person name="Postlethwait J."/>
            <person name="Bobe J."/>
            <person name="Guiguen Y."/>
            <person name="Dirks R."/>
        </authorList>
    </citation>
    <scope>NUCLEOTIDE SEQUENCE</scope>
    <source>
        <strain evidence="1">Tag_6206</strain>
        <tissue evidence="1">Liver</tissue>
    </source>
</reference>
<evidence type="ECO:0000313" key="1">
    <source>
        <dbReference type="EMBL" id="KAG5854502.1"/>
    </source>
</evidence>
<dbReference type="EMBL" id="JAFIRN010000002">
    <property type="protein sequence ID" value="KAG5854502.1"/>
    <property type="molecule type" value="Genomic_DNA"/>
</dbReference>
<evidence type="ECO:0000313" key="2">
    <source>
        <dbReference type="Proteomes" id="UP001044222"/>
    </source>
</evidence>
<dbReference type="Proteomes" id="UP001044222">
    <property type="component" value="Unassembled WGS sequence"/>
</dbReference>